<dbReference type="InterPro" id="IPR005149">
    <property type="entry name" value="Tscrpt_reg_PadR_N"/>
</dbReference>
<protein>
    <submittedName>
        <fullName evidence="2 3">PadR family transcriptional regulator</fullName>
    </submittedName>
</protein>
<evidence type="ECO:0000313" key="5">
    <source>
        <dbReference type="Proteomes" id="UP001183604"/>
    </source>
</evidence>
<keyword evidence="5" id="KW-1185">Reference proteome</keyword>
<dbReference type="RefSeq" id="WP_270124725.1">
    <property type="nucleotide sequence ID" value="NZ_BAAAOM010000002.1"/>
</dbReference>
<evidence type="ECO:0000313" key="3">
    <source>
        <dbReference type="EMBL" id="MDR7337333.1"/>
    </source>
</evidence>
<evidence type="ECO:0000313" key="2">
    <source>
        <dbReference type="EMBL" id="MDA1388224.1"/>
    </source>
</evidence>
<dbReference type="EMBL" id="JAPZVQ010000025">
    <property type="protein sequence ID" value="MDA1388224.1"/>
    <property type="molecule type" value="Genomic_DNA"/>
</dbReference>
<feature type="domain" description="Transcription regulator PadR N-terminal" evidence="1">
    <location>
        <begin position="6"/>
        <end position="79"/>
    </location>
</feature>
<dbReference type="Gene3D" id="1.10.10.10">
    <property type="entry name" value="Winged helix-like DNA-binding domain superfamily/Winged helix DNA-binding domain"/>
    <property type="match status" value="1"/>
</dbReference>
<sequence>MIELMILGFLAEGPLHGYELRRKMAQLHGYARTFSDGTVYPAINRLVAAGALTREMHRGQAAAQKGILRLTDAGHERLRRLLRDADGYDITDTGRYFVVLAFLSQLPDPEERRAVLRRRLAFLDQPASFFYDGAHPLRAKEIDDPYRHGMLVIAKAASKAERAWLREQLDLTTEGHHR</sequence>
<name>A0A9X3PMJ5_9ACTN</name>
<dbReference type="GO" id="GO:0003677">
    <property type="term" value="F:DNA binding"/>
    <property type="evidence" value="ECO:0007669"/>
    <property type="project" value="UniProtKB-KW"/>
</dbReference>
<evidence type="ECO:0000313" key="4">
    <source>
        <dbReference type="Proteomes" id="UP001145799"/>
    </source>
</evidence>
<dbReference type="PANTHER" id="PTHR33169:SF26">
    <property type="entry name" value="CONSERVED PROTEIN"/>
    <property type="match status" value="1"/>
</dbReference>
<gene>
    <name evidence="3" type="ORF">J2S69_001052</name>
    <name evidence="2" type="ORF">O2L01_24735</name>
</gene>
<accession>A0A9X3PMJ5</accession>
<keyword evidence="3" id="KW-0238">DNA-binding</keyword>
<dbReference type="PANTHER" id="PTHR33169">
    <property type="entry name" value="PADR-FAMILY TRANSCRIPTIONAL REGULATOR"/>
    <property type="match status" value="1"/>
</dbReference>
<dbReference type="EMBL" id="JAVDYD010000001">
    <property type="protein sequence ID" value="MDR7337333.1"/>
    <property type="molecule type" value="Genomic_DNA"/>
</dbReference>
<organism evidence="2 4">
    <name type="scientific">Glycomyces lechevalierae</name>
    <dbReference type="NCBI Taxonomy" id="256034"/>
    <lineage>
        <taxon>Bacteria</taxon>
        <taxon>Bacillati</taxon>
        <taxon>Actinomycetota</taxon>
        <taxon>Actinomycetes</taxon>
        <taxon>Glycomycetales</taxon>
        <taxon>Glycomycetaceae</taxon>
        <taxon>Glycomyces</taxon>
    </lineage>
</organism>
<dbReference type="AlphaFoldDB" id="A0A9X3PMJ5"/>
<dbReference type="InterPro" id="IPR052509">
    <property type="entry name" value="Metal_resp_DNA-bind_regulator"/>
</dbReference>
<proteinExistence type="predicted"/>
<reference evidence="3 5" key="2">
    <citation type="submission" date="2023-07" db="EMBL/GenBank/DDBJ databases">
        <title>Sequencing the genomes of 1000 actinobacteria strains.</title>
        <authorList>
            <person name="Klenk H.-P."/>
        </authorList>
    </citation>
    <scope>NUCLEOTIDE SEQUENCE [LARGE SCALE GENOMIC DNA]</scope>
    <source>
        <strain evidence="3 5">DSM 44724</strain>
    </source>
</reference>
<evidence type="ECO:0000259" key="1">
    <source>
        <dbReference type="Pfam" id="PF03551"/>
    </source>
</evidence>
<dbReference type="InterPro" id="IPR036388">
    <property type="entry name" value="WH-like_DNA-bd_sf"/>
</dbReference>
<reference evidence="2" key="1">
    <citation type="submission" date="2022-12" db="EMBL/GenBank/DDBJ databases">
        <title>Gycomyces niveus sp.nov., a novel actinomycete isolated from soil in Shouguang.</title>
        <authorList>
            <person name="Yang X."/>
        </authorList>
    </citation>
    <scope>NUCLEOTIDE SEQUENCE</scope>
    <source>
        <strain evidence="2">DSM 44724</strain>
    </source>
</reference>
<dbReference type="SUPFAM" id="SSF46785">
    <property type="entry name" value="Winged helix' DNA-binding domain"/>
    <property type="match status" value="1"/>
</dbReference>
<dbReference type="Proteomes" id="UP001145799">
    <property type="component" value="Unassembled WGS sequence"/>
</dbReference>
<dbReference type="Proteomes" id="UP001183604">
    <property type="component" value="Unassembled WGS sequence"/>
</dbReference>
<comment type="caution">
    <text evidence="2">The sequence shown here is derived from an EMBL/GenBank/DDBJ whole genome shotgun (WGS) entry which is preliminary data.</text>
</comment>
<dbReference type="Pfam" id="PF03551">
    <property type="entry name" value="PadR"/>
    <property type="match status" value="1"/>
</dbReference>
<dbReference type="InterPro" id="IPR036390">
    <property type="entry name" value="WH_DNA-bd_sf"/>
</dbReference>